<comment type="caution">
    <text evidence="3">The sequence shown here is derived from an EMBL/GenBank/DDBJ whole genome shotgun (WGS) entry which is preliminary data.</text>
</comment>
<evidence type="ECO:0000256" key="1">
    <source>
        <dbReference type="ARBA" id="ARBA00022737"/>
    </source>
</evidence>
<proteinExistence type="predicted"/>
<dbReference type="Pfam" id="PF01535">
    <property type="entry name" value="PPR"/>
    <property type="match status" value="3"/>
</dbReference>
<keyword evidence="1" id="KW-0677">Repeat</keyword>
<organism evidence="3 4">
    <name type="scientific">Dillenia turbinata</name>
    <dbReference type="NCBI Taxonomy" id="194707"/>
    <lineage>
        <taxon>Eukaryota</taxon>
        <taxon>Viridiplantae</taxon>
        <taxon>Streptophyta</taxon>
        <taxon>Embryophyta</taxon>
        <taxon>Tracheophyta</taxon>
        <taxon>Spermatophyta</taxon>
        <taxon>Magnoliopsida</taxon>
        <taxon>eudicotyledons</taxon>
        <taxon>Gunneridae</taxon>
        <taxon>Pentapetalae</taxon>
        <taxon>Dilleniales</taxon>
        <taxon>Dilleniaceae</taxon>
        <taxon>Dillenia</taxon>
    </lineage>
</organism>
<dbReference type="Proteomes" id="UP001370490">
    <property type="component" value="Unassembled WGS sequence"/>
</dbReference>
<evidence type="ECO:0000313" key="3">
    <source>
        <dbReference type="EMBL" id="KAK6931705.1"/>
    </source>
</evidence>
<feature type="repeat" description="PPR" evidence="2">
    <location>
        <begin position="162"/>
        <end position="196"/>
    </location>
</feature>
<dbReference type="InterPro" id="IPR011990">
    <property type="entry name" value="TPR-like_helical_dom_sf"/>
</dbReference>
<gene>
    <name evidence="3" type="ORF">RJ641_003498</name>
</gene>
<keyword evidence="4" id="KW-1185">Reference proteome</keyword>
<dbReference type="Gene3D" id="1.25.40.10">
    <property type="entry name" value="Tetratricopeptide repeat domain"/>
    <property type="match status" value="3"/>
</dbReference>
<dbReference type="AlphaFoldDB" id="A0AAN8VCE1"/>
<dbReference type="NCBIfam" id="TIGR00756">
    <property type="entry name" value="PPR"/>
    <property type="match status" value="1"/>
</dbReference>
<dbReference type="PANTHER" id="PTHR47926">
    <property type="entry name" value="PENTATRICOPEPTIDE REPEAT-CONTAINING PROTEIN"/>
    <property type="match status" value="1"/>
</dbReference>
<dbReference type="InterPro" id="IPR002885">
    <property type="entry name" value="PPR_rpt"/>
</dbReference>
<reference evidence="3 4" key="1">
    <citation type="submission" date="2023-12" db="EMBL/GenBank/DDBJ databases">
        <title>A high-quality genome assembly for Dillenia turbinata (Dilleniales).</title>
        <authorList>
            <person name="Chanderbali A."/>
        </authorList>
    </citation>
    <scope>NUCLEOTIDE SEQUENCE [LARGE SCALE GENOMIC DNA]</scope>
    <source>
        <strain evidence="3">LSX21</strain>
        <tissue evidence="3">Leaf</tissue>
    </source>
</reference>
<accession>A0AAN8VCE1</accession>
<name>A0AAN8VCE1_9MAGN</name>
<protein>
    <submittedName>
        <fullName evidence="3">Pentatricopeptide repeat</fullName>
    </submittedName>
</protein>
<evidence type="ECO:0000256" key="2">
    <source>
        <dbReference type="PROSITE-ProRule" id="PRU00708"/>
    </source>
</evidence>
<dbReference type="PROSITE" id="PS51375">
    <property type="entry name" value="PPR"/>
    <property type="match status" value="3"/>
</dbReference>
<feature type="repeat" description="PPR" evidence="2">
    <location>
        <begin position="254"/>
        <end position="288"/>
    </location>
</feature>
<feature type="repeat" description="PPR" evidence="2">
    <location>
        <begin position="63"/>
        <end position="97"/>
    </location>
</feature>
<evidence type="ECO:0000313" key="4">
    <source>
        <dbReference type="Proteomes" id="UP001370490"/>
    </source>
</evidence>
<dbReference type="InterPro" id="IPR046960">
    <property type="entry name" value="PPR_At4g14850-like_plant"/>
</dbReference>
<sequence>MASVFSRCGASDNTECRRVSHSLAIKIGVFKNMYVANALLGMYSKCRHIKNAIQAFRDVPESNEVSFIAMLSGLLETDHVYEALDLFSLMHRNGVCIDFVLSSDITGVCGVRRSEESRFFAQGGELLLDVYGQQVYGYGERFQSEKAIECLQTMQHSGFEPDEVTYINMLAACIKSDDIETAHQIFDRMITFAVILSSCAAMGLLQSGKQLNYIWTIMLLVDLLASHSAPKMRKLSPCLNICERRILKDGHVNDTFVGSALIDMYCKCGNMDEDLQFFDAMPLRNTAAPVKSFCGFFGKYWLLDDMGSLEKFGAKHSKALGLAVSEQGDASLALVGKLGWSMTSNKHILWVRLLNAKYFKRQVICFDSKEATRFALVELHFGGRDVIDGACFKIGIVEHQFSCLVHLLPLILQATLPTARFHHIHHLFRHILCNISSSYPSQPIASVCSHHHRFELRLCAVASGSVPVAPEFFSFVITFLCLLHRAFACNHIRLQFASNQLPVMSLSTIV</sequence>
<dbReference type="GO" id="GO:0009451">
    <property type="term" value="P:RNA modification"/>
    <property type="evidence" value="ECO:0007669"/>
    <property type="project" value="InterPro"/>
</dbReference>
<dbReference type="GO" id="GO:0003723">
    <property type="term" value="F:RNA binding"/>
    <property type="evidence" value="ECO:0007669"/>
    <property type="project" value="InterPro"/>
</dbReference>
<dbReference type="EMBL" id="JBAMMX010000011">
    <property type="protein sequence ID" value="KAK6931705.1"/>
    <property type="molecule type" value="Genomic_DNA"/>
</dbReference>